<evidence type="ECO:0000256" key="3">
    <source>
        <dbReference type="ARBA" id="ARBA00015122"/>
    </source>
</evidence>
<dbReference type="GO" id="GO:0005681">
    <property type="term" value="C:spliceosomal complex"/>
    <property type="evidence" value="ECO:0007669"/>
    <property type="project" value="TreeGrafter"/>
</dbReference>
<keyword evidence="7" id="KW-1185">Reference proteome</keyword>
<dbReference type="Pfam" id="PF01125">
    <property type="entry name" value="BUD31"/>
    <property type="match status" value="1"/>
</dbReference>
<dbReference type="EMBL" id="WUAV01000003">
    <property type="protein sequence ID" value="KAF1761238.1"/>
    <property type="molecule type" value="Genomic_DNA"/>
</dbReference>
<accession>A0A260ZLJ1</accession>
<dbReference type="InterPro" id="IPR018230">
    <property type="entry name" value="BUD31/G10-rel_CS"/>
</dbReference>
<dbReference type="PROSITE" id="PS00997">
    <property type="entry name" value="G10_1"/>
    <property type="match status" value="1"/>
</dbReference>
<gene>
    <name evidence="6" type="ORF">FL82_15090</name>
    <name evidence="5" type="ORF">GCK72_009492</name>
</gene>
<evidence type="ECO:0000313" key="7">
    <source>
        <dbReference type="Proteomes" id="UP000216624"/>
    </source>
</evidence>
<dbReference type="PROSITE" id="PS00998">
    <property type="entry name" value="G10_2"/>
    <property type="match status" value="1"/>
</dbReference>
<dbReference type="PANTHER" id="PTHR19411">
    <property type="entry name" value="PROTEIN BUD31-RELATED"/>
    <property type="match status" value="1"/>
</dbReference>
<evidence type="ECO:0000313" key="6">
    <source>
        <dbReference type="EMBL" id="OZF86215.1"/>
    </source>
</evidence>
<dbReference type="Proteomes" id="UP000216624">
    <property type="component" value="Unassembled WGS sequence"/>
</dbReference>
<comment type="subcellular location">
    <subcellularLocation>
        <location evidence="1">Nucleus</location>
    </subcellularLocation>
</comment>
<evidence type="ECO:0000256" key="4">
    <source>
        <dbReference type="ARBA" id="ARBA00023242"/>
    </source>
</evidence>
<evidence type="ECO:0000313" key="8">
    <source>
        <dbReference type="Proteomes" id="UP000483820"/>
    </source>
</evidence>
<feature type="non-terminal residue" evidence="6">
    <location>
        <position position="1"/>
    </location>
</feature>
<name>A0A260ZLJ1_CAERE</name>
<reference evidence="5 8" key="3">
    <citation type="submission" date="2019-12" db="EMBL/GenBank/DDBJ databases">
        <title>Chromosome-level assembly of the Caenorhabditis remanei genome.</title>
        <authorList>
            <person name="Teterina A.A."/>
            <person name="Willis J.H."/>
            <person name="Phillips P.C."/>
        </authorList>
    </citation>
    <scope>NUCLEOTIDE SEQUENCE [LARGE SCALE GENOMIC DNA]</scope>
    <source>
        <strain evidence="5 8">PX506</strain>
        <tissue evidence="5">Whole organism</tissue>
    </source>
</reference>
<keyword evidence="4" id="KW-0539">Nucleus</keyword>
<reference evidence="6" key="1">
    <citation type="submission" date="2017-08" db="EMBL/GenBank/DDBJ databases">
        <authorList>
            <person name="de Groot N.N."/>
        </authorList>
    </citation>
    <scope>NUCLEOTIDE SEQUENCE [LARGE SCALE GENOMIC DNA]</scope>
    <source>
        <strain evidence="6">PX439</strain>
    </source>
</reference>
<evidence type="ECO:0000256" key="1">
    <source>
        <dbReference type="ARBA" id="ARBA00004123"/>
    </source>
</evidence>
<dbReference type="GO" id="GO:0000398">
    <property type="term" value="P:mRNA splicing, via spliceosome"/>
    <property type="evidence" value="ECO:0007669"/>
    <property type="project" value="TreeGrafter"/>
</dbReference>
<reference evidence="7" key="2">
    <citation type="submission" date="2017-08" db="EMBL/GenBank/DDBJ databases">
        <authorList>
            <person name="Fierst J.L."/>
        </authorList>
    </citation>
    <scope>NUCLEOTIDE SEQUENCE [LARGE SCALE GENOMIC DNA]</scope>
    <source>
        <strain evidence="7">PX439</strain>
    </source>
</reference>
<protein>
    <recommendedName>
        <fullName evidence="3">Protein BUD31 homolog</fullName>
    </recommendedName>
</protein>
<dbReference type="PANTHER" id="PTHR19411:SF0">
    <property type="entry name" value="PROTEIN BUD31 HOMOLOG"/>
    <property type="match status" value="1"/>
</dbReference>
<comment type="similarity">
    <text evidence="2">Belongs to the BUD31 (G10) family.</text>
</comment>
<evidence type="ECO:0000313" key="5">
    <source>
        <dbReference type="EMBL" id="KAF1761238.1"/>
    </source>
</evidence>
<sequence>MSLATKLRRVRKPPPEGWDLIEPTLEQFEAKMREAETEPHEGKRKTEINWPIFRIHHQRSRYIYDMYYKKAEISRELYEFCLTAKFADAALIAKWKKQGYENLCCVKCVQTRDSNFGTACICRVPKSKLDAERVIECVHCGCHGCSG</sequence>
<comment type="caution">
    <text evidence="6">The sequence shown here is derived from an EMBL/GenBank/DDBJ whole genome shotgun (WGS) entry which is preliminary data.</text>
</comment>
<dbReference type="PRINTS" id="PR00322">
    <property type="entry name" value="G10"/>
</dbReference>
<proteinExistence type="inferred from homology"/>
<dbReference type="AlphaFoldDB" id="A0A260ZLJ1"/>
<organism evidence="6 7">
    <name type="scientific">Caenorhabditis remanei</name>
    <name type="common">Caenorhabditis vulgaris</name>
    <dbReference type="NCBI Taxonomy" id="31234"/>
    <lineage>
        <taxon>Eukaryota</taxon>
        <taxon>Metazoa</taxon>
        <taxon>Ecdysozoa</taxon>
        <taxon>Nematoda</taxon>
        <taxon>Chromadorea</taxon>
        <taxon>Rhabditida</taxon>
        <taxon>Rhabditina</taxon>
        <taxon>Rhabditomorpha</taxon>
        <taxon>Rhabditoidea</taxon>
        <taxon>Rhabditidae</taxon>
        <taxon>Peloderinae</taxon>
        <taxon>Caenorhabditis</taxon>
    </lineage>
</organism>
<dbReference type="InterPro" id="IPR001748">
    <property type="entry name" value="BUD31"/>
</dbReference>
<dbReference type="EMBL" id="NMWX01000102">
    <property type="protein sequence ID" value="OZF86215.1"/>
    <property type="molecule type" value="Genomic_DNA"/>
</dbReference>
<evidence type="ECO:0000256" key="2">
    <source>
        <dbReference type="ARBA" id="ARBA00005287"/>
    </source>
</evidence>
<dbReference type="Proteomes" id="UP000483820">
    <property type="component" value="Chromosome III"/>
</dbReference>